<evidence type="ECO:0000313" key="2">
    <source>
        <dbReference type="Proteomes" id="UP000000530"/>
    </source>
</evidence>
<sequence>MYLQLTVGTMVLPFFINVNIKRTKTHTCPSPMDKMQISALSKLSHFR</sequence>
<dbReference type="HOGENOM" id="CLU_3333191_0_0_9"/>
<dbReference type="Proteomes" id="UP000000530">
    <property type="component" value="Chromosome"/>
</dbReference>
<dbReference type="EMBL" id="CP000046">
    <property type="protein sequence ID" value="AAY21098.1"/>
    <property type="molecule type" value="Genomic_DNA"/>
</dbReference>
<reference evidence="1 2" key="1">
    <citation type="journal article" date="2005" name="J. Bacteriol.">
        <title>Insights on evolution of virulence and resistance from the complete genome analysis of an early methicillin-resistant Staphylococcus aureus strain and a biofilm-producing methicillin-resistant Staphylococcus epidermidis strain.</title>
        <authorList>
            <person name="Gill S.R."/>
            <person name="Fouts D.E."/>
            <person name="Archer G.L."/>
            <person name="Mongodin E.F."/>
            <person name="Deboy R.T."/>
            <person name="Ravel J."/>
            <person name="Paulsen I.T."/>
            <person name="Kolonay J.F."/>
            <person name="Brinkac L."/>
            <person name="Beanan M."/>
            <person name="Dodson R.J."/>
            <person name="Daugherty S.C."/>
            <person name="Madupu R."/>
            <person name="Angiuoli S.V."/>
            <person name="Durkin A.S."/>
            <person name="Haft D.H."/>
            <person name="Vamathevan J."/>
            <person name="Khouri H."/>
            <person name="Utterback T."/>
            <person name="Lee C."/>
            <person name="Dimitrov G."/>
            <person name="Jiang L."/>
            <person name="Qin H."/>
            <person name="Weidman J."/>
            <person name="Tran K."/>
            <person name="Kang K."/>
            <person name="Hance I.R."/>
            <person name="Nelson K.E."/>
            <person name="Fraser C.M."/>
        </authorList>
    </citation>
    <scope>NUCLEOTIDE SEQUENCE [LARGE SCALE GENOMIC DNA]</scope>
    <source>
        <strain evidence="1 2">COL</strain>
    </source>
</reference>
<dbReference type="KEGG" id="sac:SACOL0492"/>
<accession>A0A0H2X287</accession>
<organism evidence="1 2">
    <name type="scientific">Staphylococcus aureus (strain COL)</name>
    <dbReference type="NCBI Taxonomy" id="93062"/>
    <lineage>
        <taxon>Bacteria</taxon>
        <taxon>Bacillati</taxon>
        <taxon>Bacillota</taxon>
        <taxon>Bacilli</taxon>
        <taxon>Bacillales</taxon>
        <taxon>Staphylococcaceae</taxon>
        <taxon>Staphylococcus</taxon>
    </lineage>
</organism>
<evidence type="ECO:0000313" key="1">
    <source>
        <dbReference type="EMBL" id="AAY21098.1"/>
    </source>
</evidence>
<name>A0A0H2X287_STAAC</name>
<proteinExistence type="predicted"/>
<protein>
    <submittedName>
        <fullName evidence="1">Uncharacterized protein</fullName>
    </submittedName>
</protein>
<gene>
    <name evidence="1" type="ordered locus">SACOL0492</name>
</gene>
<dbReference type="AlphaFoldDB" id="A0A0H2X287"/>